<evidence type="ECO:0000259" key="9">
    <source>
        <dbReference type="Pfam" id="PF00218"/>
    </source>
</evidence>
<keyword evidence="3 8" id="KW-0028">Amino-acid biosynthesis</keyword>
<dbReference type="FunFam" id="3.20.20.70:FF:000024">
    <property type="entry name" value="Indole-3-glycerol phosphate synthase"/>
    <property type="match status" value="1"/>
</dbReference>
<dbReference type="Proteomes" id="UP000254968">
    <property type="component" value="Unassembled WGS sequence"/>
</dbReference>
<dbReference type="GO" id="GO:0004640">
    <property type="term" value="F:phosphoribosylanthranilate isomerase activity"/>
    <property type="evidence" value="ECO:0007669"/>
    <property type="project" value="TreeGrafter"/>
</dbReference>
<dbReference type="PANTHER" id="PTHR22854:SF2">
    <property type="entry name" value="INDOLE-3-GLYCEROL-PHOSPHATE SYNTHASE"/>
    <property type="match status" value="1"/>
</dbReference>
<accession>A0A378I0A4</accession>
<dbReference type="EC" id="4.1.1.48" evidence="8"/>
<dbReference type="HAMAP" id="MF_00134_B">
    <property type="entry name" value="IGPS_B"/>
    <property type="match status" value="1"/>
</dbReference>
<protein>
    <recommendedName>
        <fullName evidence="8">Indole-3-glycerol phosphate synthase</fullName>
        <shortName evidence="8">IGPS</shortName>
        <ecNumber evidence="8">4.1.1.48</ecNumber>
    </recommendedName>
</protein>
<dbReference type="GO" id="GO:0000162">
    <property type="term" value="P:L-tryptophan biosynthetic process"/>
    <property type="evidence" value="ECO:0007669"/>
    <property type="project" value="UniProtKB-UniRule"/>
</dbReference>
<dbReference type="EMBL" id="UGNV01000001">
    <property type="protein sequence ID" value="STX28628.1"/>
    <property type="molecule type" value="Genomic_DNA"/>
</dbReference>
<dbReference type="InterPro" id="IPR011060">
    <property type="entry name" value="RibuloseP-bd_barrel"/>
</dbReference>
<organism evidence="10 11">
    <name type="scientific">Legionella beliardensis</name>
    <dbReference type="NCBI Taxonomy" id="91822"/>
    <lineage>
        <taxon>Bacteria</taxon>
        <taxon>Pseudomonadati</taxon>
        <taxon>Pseudomonadota</taxon>
        <taxon>Gammaproteobacteria</taxon>
        <taxon>Legionellales</taxon>
        <taxon>Legionellaceae</taxon>
        <taxon>Legionella</taxon>
    </lineage>
</organism>
<evidence type="ECO:0000256" key="5">
    <source>
        <dbReference type="ARBA" id="ARBA00022822"/>
    </source>
</evidence>
<keyword evidence="6 8" id="KW-0057">Aromatic amino acid biosynthesis</keyword>
<comment type="pathway">
    <text evidence="2 8">Amino-acid biosynthesis; L-tryptophan biosynthesis; L-tryptophan from chorismate: step 4/5.</text>
</comment>
<gene>
    <name evidence="8 10" type="primary">trpC</name>
    <name evidence="10" type="ORF">NCTC13315_01159</name>
</gene>
<comment type="catalytic activity">
    <reaction evidence="1 8">
        <text>1-(2-carboxyphenylamino)-1-deoxy-D-ribulose 5-phosphate + H(+) = (1S,2R)-1-C-(indol-3-yl)glycerol 3-phosphate + CO2 + H2O</text>
        <dbReference type="Rhea" id="RHEA:23476"/>
        <dbReference type="ChEBI" id="CHEBI:15377"/>
        <dbReference type="ChEBI" id="CHEBI:15378"/>
        <dbReference type="ChEBI" id="CHEBI:16526"/>
        <dbReference type="ChEBI" id="CHEBI:58613"/>
        <dbReference type="ChEBI" id="CHEBI:58866"/>
        <dbReference type="EC" id="4.1.1.48"/>
    </reaction>
</comment>
<evidence type="ECO:0000256" key="8">
    <source>
        <dbReference type="HAMAP-Rule" id="MF_00134"/>
    </source>
</evidence>
<name>A0A378I0A4_9GAMM</name>
<dbReference type="InterPro" id="IPR013785">
    <property type="entry name" value="Aldolase_TIM"/>
</dbReference>
<dbReference type="CDD" id="cd00331">
    <property type="entry name" value="IGPS"/>
    <property type="match status" value="1"/>
</dbReference>
<dbReference type="PANTHER" id="PTHR22854">
    <property type="entry name" value="TRYPTOPHAN BIOSYNTHESIS PROTEIN"/>
    <property type="match status" value="1"/>
</dbReference>
<evidence type="ECO:0000313" key="11">
    <source>
        <dbReference type="Proteomes" id="UP000254968"/>
    </source>
</evidence>
<dbReference type="Pfam" id="PF00218">
    <property type="entry name" value="IGPS"/>
    <property type="match status" value="1"/>
</dbReference>
<evidence type="ECO:0000256" key="4">
    <source>
        <dbReference type="ARBA" id="ARBA00022793"/>
    </source>
</evidence>
<sequence length="259" mass="28694">MTTSILQKIAQQKLLEVQAAKKKRPLASFADLLIEPTRDFIAAMKQSCPAIIAEIKKASPSKGIIRQDFDVAKIAKIYEDNGAACLSVLTDSQFFQGELSYIELAKKNSSLPILRKDFIIDSYQITESRALGADCILLIVDLLSDNQLLDYCQEAQALNMAVLVESHNKEELHRAIKLPTPLIGINNRSLHTFITDLNVTLTLAPDIPNDKIIITESGINTPGDIALMLRNNIHSFLIGESLMRATNIGRKLQELIQAK</sequence>
<dbReference type="AlphaFoldDB" id="A0A378I0A4"/>
<reference evidence="10 11" key="1">
    <citation type="submission" date="2018-06" db="EMBL/GenBank/DDBJ databases">
        <authorList>
            <consortium name="Pathogen Informatics"/>
            <person name="Doyle S."/>
        </authorList>
    </citation>
    <scope>NUCLEOTIDE SEQUENCE [LARGE SCALE GENOMIC DNA]</scope>
    <source>
        <strain evidence="10 11">NCTC13315</strain>
    </source>
</reference>
<dbReference type="Gene3D" id="3.20.20.70">
    <property type="entry name" value="Aldolase class I"/>
    <property type="match status" value="1"/>
</dbReference>
<evidence type="ECO:0000256" key="3">
    <source>
        <dbReference type="ARBA" id="ARBA00022605"/>
    </source>
</evidence>
<dbReference type="PROSITE" id="PS00614">
    <property type="entry name" value="IGPS"/>
    <property type="match status" value="1"/>
</dbReference>
<dbReference type="UniPathway" id="UPA00035">
    <property type="reaction ID" value="UER00043"/>
</dbReference>
<keyword evidence="11" id="KW-1185">Reference proteome</keyword>
<dbReference type="OrthoDB" id="9804217at2"/>
<keyword evidence="7 8" id="KW-0456">Lyase</keyword>
<dbReference type="NCBIfam" id="NF001373">
    <property type="entry name" value="PRK00278.1-6"/>
    <property type="match status" value="1"/>
</dbReference>
<evidence type="ECO:0000313" key="10">
    <source>
        <dbReference type="EMBL" id="STX28628.1"/>
    </source>
</evidence>
<dbReference type="InterPro" id="IPR045186">
    <property type="entry name" value="Indole-3-glycerol_P_synth"/>
</dbReference>
<evidence type="ECO:0000256" key="1">
    <source>
        <dbReference type="ARBA" id="ARBA00001633"/>
    </source>
</evidence>
<evidence type="ECO:0000256" key="6">
    <source>
        <dbReference type="ARBA" id="ARBA00023141"/>
    </source>
</evidence>
<dbReference type="InterPro" id="IPR001468">
    <property type="entry name" value="Indole-3-GlycerolPSynthase_CS"/>
</dbReference>
<evidence type="ECO:0000256" key="7">
    <source>
        <dbReference type="ARBA" id="ARBA00023239"/>
    </source>
</evidence>
<dbReference type="SUPFAM" id="SSF51366">
    <property type="entry name" value="Ribulose-phoshate binding barrel"/>
    <property type="match status" value="1"/>
</dbReference>
<dbReference type="GO" id="GO:0004425">
    <property type="term" value="F:indole-3-glycerol-phosphate synthase activity"/>
    <property type="evidence" value="ECO:0007669"/>
    <property type="project" value="UniProtKB-UniRule"/>
</dbReference>
<feature type="domain" description="Indole-3-glycerol phosphate synthase" evidence="9">
    <location>
        <begin position="6"/>
        <end position="255"/>
    </location>
</feature>
<evidence type="ECO:0000256" key="2">
    <source>
        <dbReference type="ARBA" id="ARBA00004696"/>
    </source>
</evidence>
<dbReference type="NCBIfam" id="NF001377">
    <property type="entry name" value="PRK00278.2-4"/>
    <property type="match status" value="1"/>
</dbReference>
<proteinExistence type="inferred from homology"/>
<dbReference type="RefSeq" id="WP_115302356.1">
    <property type="nucleotide sequence ID" value="NZ_CAAAHO010000001.1"/>
</dbReference>
<keyword evidence="4 8" id="KW-0210">Decarboxylase</keyword>
<keyword evidence="5 8" id="KW-0822">Tryptophan biosynthesis</keyword>
<comment type="similarity">
    <text evidence="8">Belongs to the TrpC family.</text>
</comment>
<dbReference type="InterPro" id="IPR013798">
    <property type="entry name" value="Indole-3-glycerol_P_synth_dom"/>
</dbReference>